<dbReference type="PANTHER" id="PTHR33673:SF3">
    <property type="entry name" value="SUPPRESSOR SRP40-LIKE PROTEIN"/>
    <property type="match status" value="1"/>
</dbReference>
<feature type="compositionally biased region" description="Basic and acidic residues" evidence="1">
    <location>
        <begin position="108"/>
        <end position="117"/>
    </location>
</feature>
<evidence type="ECO:0000313" key="2">
    <source>
        <dbReference type="EMBL" id="TVT97631.1"/>
    </source>
</evidence>
<feature type="region of interest" description="Disordered" evidence="1">
    <location>
        <begin position="1"/>
        <end position="57"/>
    </location>
</feature>
<accession>A0A5J9SEM0</accession>
<reference evidence="2 3" key="1">
    <citation type="journal article" date="2019" name="Sci. Rep.">
        <title>A high-quality genome of Eragrostis curvula grass provides insights into Poaceae evolution and supports new strategies to enhance forage quality.</title>
        <authorList>
            <person name="Carballo J."/>
            <person name="Santos B.A.C.M."/>
            <person name="Zappacosta D."/>
            <person name="Garbus I."/>
            <person name="Selva J.P."/>
            <person name="Gallo C.A."/>
            <person name="Diaz A."/>
            <person name="Albertini E."/>
            <person name="Caccamo M."/>
            <person name="Echenique V."/>
        </authorList>
    </citation>
    <scope>NUCLEOTIDE SEQUENCE [LARGE SCALE GENOMIC DNA]</scope>
    <source>
        <strain evidence="3">cv. Victoria</strain>
        <tissue evidence="2">Leaf</tissue>
    </source>
</reference>
<evidence type="ECO:0000256" key="1">
    <source>
        <dbReference type="SAM" id="MobiDB-lite"/>
    </source>
</evidence>
<dbReference type="EMBL" id="RWGY01000975">
    <property type="protein sequence ID" value="TVT97631.1"/>
    <property type="molecule type" value="Genomic_DNA"/>
</dbReference>
<evidence type="ECO:0000313" key="3">
    <source>
        <dbReference type="Proteomes" id="UP000324897"/>
    </source>
</evidence>
<feature type="compositionally biased region" description="Low complexity" evidence="1">
    <location>
        <begin position="179"/>
        <end position="188"/>
    </location>
</feature>
<dbReference type="Gramene" id="TVT97631">
    <property type="protein sequence ID" value="TVT97631"/>
    <property type="gene ID" value="EJB05_57122"/>
</dbReference>
<comment type="caution">
    <text evidence="2">The sequence shown here is derived from an EMBL/GenBank/DDBJ whole genome shotgun (WGS) entry which is preliminary data.</text>
</comment>
<dbReference type="AlphaFoldDB" id="A0A5J9SEM0"/>
<sequence>MVHHQEGENSGQVSTNPSVTPVETDNPTSADKVVNKKGKSSSSSSSSEDIDEDDFFQIEGPILGSTISFAENASVKDVSQQNGSSSNPESDSPTGPNQSPPAQAMSRSSDEFPDPKRIPSSVFERSKSSSPADWSVTSNESLFSINVGNASFSKDHFFLYGKSGELGNPNDPLAPLPRLPRLSTTSSPMKSEAVKTTGLANAKVKPSATKDGDQDADESTDYIHSMSHRSDASTTSFAFPILAGDTKSSESLKDDQPELARQSTAHLTEQAVPHIEQEAPKVQVDATTKDELAPTPAPAPASAPASAPAQESTSASTQQPPASTKWFPWCSCCPSCC</sequence>
<dbReference type="OrthoDB" id="676141at2759"/>
<feature type="compositionally biased region" description="Polar residues" evidence="1">
    <location>
        <begin position="73"/>
        <end position="107"/>
    </location>
</feature>
<name>A0A5J9SEM0_9POAL</name>
<dbReference type="Proteomes" id="UP000324897">
    <property type="component" value="Unassembled WGS sequence"/>
</dbReference>
<feature type="compositionally biased region" description="Basic and acidic residues" evidence="1">
    <location>
        <begin position="247"/>
        <end position="258"/>
    </location>
</feature>
<feature type="region of interest" description="Disordered" evidence="1">
    <location>
        <begin position="73"/>
        <end position="135"/>
    </location>
</feature>
<proteinExistence type="predicted"/>
<dbReference type="PANTHER" id="PTHR33673">
    <property type="entry name" value="SUPPRESSOR SRP40-LIKE PROTEIN"/>
    <property type="match status" value="1"/>
</dbReference>
<gene>
    <name evidence="2" type="ORF">EJB05_57122</name>
</gene>
<feature type="region of interest" description="Disordered" evidence="1">
    <location>
        <begin position="161"/>
        <end position="327"/>
    </location>
</feature>
<keyword evidence="3" id="KW-1185">Reference proteome</keyword>
<protein>
    <submittedName>
        <fullName evidence="2">Uncharacterized protein</fullName>
    </submittedName>
</protein>
<feature type="compositionally biased region" description="Low complexity" evidence="1">
    <location>
        <begin position="302"/>
        <end position="327"/>
    </location>
</feature>
<feature type="compositionally biased region" description="Polar residues" evidence="1">
    <location>
        <begin position="8"/>
        <end position="29"/>
    </location>
</feature>
<organism evidence="2 3">
    <name type="scientific">Eragrostis curvula</name>
    <name type="common">weeping love grass</name>
    <dbReference type="NCBI Taxonomy" id="38414"/>
    <lineage>
        <taxon>Eukaryota</taxon>
        <taxon>Viridiplantae</taxon>
        <taxon>Streptophyta</taxon>
        <taxon>Embryophyta</taxon>
        <taxon>Tracheophyta</taxon>
        <taxon>Spermatophyta</taxon>
        <taxon>Magnoliopsida</taxon>
        <taxon>Liliopsida</taxon>
        <taxon>Poales</taxon>
        <taxon>Poaceae</taxon>
        <taxon>PACMAD clade</taxon>
        <taxon>Chloridoideae</taxon>
        <taxon>Eragrostideae</taxon>
        <taxon>Eragrostidinae</taxon>
        <taxon>Eragrostis</taxon>
    </lineage>
</organism>